<dbReference type="EMBL" id="CAKKNE010000006">
    <property type="protein sequence ID" value="CAH0379817.1"/>
    <property type="molecule type" value="Genomic_DNA"/>
</dbReference>
<dbReference type="AlphaFoldDB" id="A0A8J2SYJ5"/>
<dbReference type="Pfam" id="PF13621">
    <property type="entry name" value="Cupin_8"/>
    <property type="match status" value="1"/>
</dbReference>
<dbReference type="OrthoDB" id="44887at2759"/>
<dbReference type="Gene3D" id="2.60.120.10">
    <property type="entry name" value="Jelly Rolls"/>
    <property type="match status" value="1"/>
</dbReference>
<evidence type="ECO:0000259" key="4">
    <source>
        <dbReference type="PROSITE" id="PS51184"/>
    </source>
</evidence>
<dbReference type="PROSITE" id="PS50005">
    <property type="entry name" value="TPR"/>
    <property type="match status" value="2"/>
</dbReference>
<comment type="caution">
    <text evidence="5">The sequence shown here is derived from an EMBL/GenBank/DDBJ whole genome shotgun (WGS) entry which is preliminary data.</text>
</comment>
<dbReference type="InterPro" id="IPR041667">
    <property type="entry name" value="Cupin_8"/>
</dbReference>
<feature type="signal peptide" evidence="3">
    <location>
        <begin position="1"/>
        <end position="22"/>
    </location>
</feature>
<dbReference type="SMART" id="SM00028">
    <property type="entry name" value="TPR"/>
    <property type="match status" value="3"/>
</dbReference>
<dbReference type="SUPFAM" id="SSF48452">
    <property type="entry name" value="TPR-like"/>
    <property type="match status" value="1"/>
</dbReference>
<evidence type="ECO:0000256" key="1">
    <source>
        <dbReference type="PROSITE-ProRule" id="PRU00339"/>
    </source>
</evidence>
<dbReference type="PANTHER" id="PTHR12461">
    <property type="entry name" value="HYPOXIA-INDUCIBLE FACTOR 1 ALPHA INHIBITOR-RELATED"/>
    <property type="match status" value="1"/>
</dbReference>
<name>A0A8J2SYJ5_9STRA</name>
<feature type="repeat" description="TPR" evidence="1">
    <location>
        <begin position="417"/>
        <end position="450"/>
    </location>
</feature>
<evidence type="ECO:0000256" key="2">
    <source>
        <dbReference type="SAM" id="MobiDB-lite"/>
    </source>
</evidence>
<dbReference type="InterPro" id="IPR003347">
    <property type="entry name" value="JmjC_dom"/>
</dbReference>
<keyword evidence="1" id="KW-0802">TPR repeat</keyword>
<dbReference type="Pfam" id="PF13432">
    <property type="entry name" value="TPR_16"/>
    <property type="match status" value="2"/>
</dbReference>
<feature type="compositionally biased region" description="Basic and acidic residues" evidence="2">
    <location>
        <begin position="36"/>
        <end position="47"/>
    </location>
</feature>
<keyword evidence="3" id="KW-0732">Signal</keyword>
<feature type="chain" id="PRO_5035327430" description="JmjC domain-containing protein" evidence="3">
    <location>
        <begin position="23"/>
        <end position="531"/>
    </location>
</feature>
<evidence type="ECO:0000313" key="6">
    <source>
        <dbReference type="Proteomes" id="UP000789595"/>
    </source>
</evidence>
<organism evidence="5 6">
    <name type="scientific">Pelagomonas calceolata</name>
    <dbReference type="NCBI Taxonomy" id="35677"/>
    <lineage>
        <taxon>Eukaryota</taxon>
        <taxon>Sar</taxon>
        <taxon>Stramenopiles</taxon>
        <taxon>Ochrophyta</taxon>
        <taxon>Pelagophyceae</taxon>
        <taxon>Pelagomonadales</taxon>
        <taxon>Pelagomonadaceae</taxon>
        <taxon>Pelagomonas</taxon>
    </lineage>
</organism>
<feature type="repeat" description="TPR" evidence="1">
    <location>
        <begin position="348"/>
        <end position="381"/>
    </location>
</feature>
<dbReference type="InterPro" id="IPR011990">
    <property type="entry name" value="TPR-like_helical_dom_sf"/>
</dbReference>
<gene>
    <name evidence="5" type="ORF">PECAL_6P14550</name>
</gene>
<reference evidence="5" key="1">
    <citation type="submission" date="2021-11" db="EMBL/GenBank/DDBJ databases">
        <authorList>
            <consortium name="Genoscope - CEA"/>
            <person name="William W."/>
        </authorList>
    </citation>
    <scope>NUCLEOTIDE SEQUENCE</scope>
</reference>
<dbReference type="InterPro" id="IPR014710">
    <property type="entry name" value="RmlC-like_jellyroll"/>
</dbReference>
<sequence length="531" mass="56839">MAPLRLLWCLCTIQASLRPHNAAPPGPTRPAAHESSSSHEKRLKEDSLGSVSRPAFSAFASLPGPPTVAATPKTDLSNATEPCILTGLVNAFEGIPDDLLTKTGGKVRVDIWPVDGGPCPAKDGGVIIGPTLVPVAADRVLPLLRETQRGYHAYIRHLDLNSFPDVADRLPLKRAKRLCGPRIKSANLWLGDGRVQSAVHWDGHDNLLLQLEGRKRVLLLPPDAVSVLGFRRFQYHAWCLSSDELDTIGRGGSMAPAFSEHEHCKADVENHCTFDAFRATATLPPSIERRAYLAVLEPGQALFVPALWHHAVASEPDPASGLNCAANLWFVLGTAAHDAALRKTPAWPEALFCLAAAKRSLGDPRAAVQAYERALKLRPAMTDAKHNLAAALAEAGDLKAAVARFEANVGGDAAEEARRLSGLGVVYKRQNRLEDAAAAFDASLQLVEDSRTMVYRGNVAALLGDLPDAERRLAAAAAAALKPRDRADALNSRGVVLEALDRPGDAADCYDRALDAVPGHAKARANRDALL</sequence>
<proteinExistence type="predicted"/>
<dbReference type="PROSITE" id="PS51184">
    <property type="entry name" value="JMJC"/>
    <property type="match status" value="1"/>
</dbReference>
<keyword evidence="6" id="KW-1185">Reference proteome</keyword>
<evidence type="ECO:0000256" key="3">
    <source>
        <dbReference type="SAM" id="SignalP"/>
    </source>
</evidence>
<dbReference type="Gene3D" id="1.25.40.10">
    <property type="entry name" value="Tetratricopeptide repeat domain"/>
    <property type="match status" value="2"/>
</dbReference>
<dbReference type="PANTHER" id="PTHR12461:SF105">
    <property type="entry name" value="HYPOXIA-INDUCIBLE FACTOR 1-ALPHA INHIBITOR"/>
    <property type="match status" value="1"/>
</dbReference>
<feature type="region of interest" description="Disordered" evidence="2">
    <location>
        <begin position="20"/>
        <end position="47"/>
    </location>
</feature>
<dbReference type="SUPFAM" id="SSF51197">
    <property type="entry name" value="Clavaminate synthase-like"/>
    <property type="match status" value="1"/>
</dbReference>
<dbReference type="Proteomes" id="UP000789595">
    <property type="component" value="Unassembled WGS sequence"/>
</dbReference>
<feature type="domain" description="JmjC" evidence="4">
    <location>
        <begin position="159"/>
        <end position="345"/>
    </location>
</feature>
<protein>
    <recommendedName>
        <fullName evidence="4">JmjC domain-containing protein</fullName>
    </recommendedName>
</protein>
<evidence type="ECO:0000313" key="5">
    <source>
        <dbReference type="EMBL" id="CAH0379817.1"/>
    </source>
</evidence>
<dbReference type="InterPro" id="IPR019734">
    <property type="entry name" value="TPR_rpt"/>
</dbReference>
<accession>A0A8J2SYJ5</accession>